<comment type="caution">
    <text evidence="3">The sequence shown here is derived from an EMBL/GenBank/DDBJ whole genome shotgun (WGS) entry which is preliminary data.</text>
</comment>
<dbReference type="EMBL" id="UYJE01004916">
    <property type="protein sequence ID" value="VDI32459.1"/>
    <property type="molecule type" value="Genomic_DNA"/>
</dbReference>
<evidence type="ECO:0000313" key="3">
    <source>
        <dbReference type="EMBL" id="VDI32459.1"/>
    </source>
</evidence>
<evidence type="ECO:0000259" key="2">
    <source>
        <dbReference type="Pfam" id="PF00024"/>
    </source>
</evidence>
<feature type="region of interest" description="Disordered" evidence="1">
    <location>
        <begin position="97"/>
        <end position="116"/>
    </location>
</feature>
<protein>
    <recommendedName>
        <fullName evidence="2">Apple domain-containing protein</fullName>
    </recommendedName>
</protein>
<name>A0A8B6ECD1_MYTGA</name>
<feature type="non-terminal residue" evidence="3">
    <location>
        <position position="1"/>
    </location>
</feature>
<feature type="compositionally biased region" description="Low complexity" evidence="1">
    <location>
        <begin position="98"/>
        <end position="107"/>
    </location>
</feature>
<reference evidence="3" key="1">
    <citation type="submission" date="2018-11" db="EMBL/GenBank/DDBJ databases">
        <authorList>
            <person name="Alioto T."/>
            <person name="Alioto T."/>
        </authorList>
    </citation>
    <scope>NUCLEOTIDE SEQUENCE</scope>
</reference>
<sequence>EAYYMRWVYSMFGFPLIEYSGTSYSVDECMDKCFSLMHNGYACSGFEYSLGNSTCRFLEANFQNDATKYYITPYWDHYMLGSTTPIIGGPVVYDDEVSTTSEGSSESYSDERVLTS</sequence>
<dbReference type="Pfam" id="PF00024">
    <property type="entry name" value="PAN_1"/>
    <property type="match status" value="1"/>
</dbReference>
<dbReference type="Proteomes" id="UP000596742">
    <property type="component" value="Unassembled WGS sequence"/>
</dbReference>
<gene>
    <name evidence="3" type="ORF">MGAL_10B035677</name>
</gene>
<proteinExistence type="predicted"/>
<accession>A0A8B6ECD1</accession>
<organism evidence="3 4">
    <name type="scientific">Mytilus galloprovincialis</name>
    <name type="common">Mediterranean mussel</name>
    <dbReference type="NCBI Taxonomy" id="29158"/>
    <lineage>
        <taxon>Eukaryota</taxon>
        <taxon>Metazoa</taxon>
        <taxon>Spiralia</taxon>
        <taxon>Lophotrochozoa</taxon>
        <taxon>Mollusca</taxon>
        <taxon>Bivalvia</taxon>
        <taxon>Autobranchia</taxon>
        <taxon>Pteriomorphia</taxon>
        <taxon>Mytilida</taxon>
        <taxon>Mytiloidea</taxon>
        <taxon>Mytilidae</taxon>
        <taxon>Mytilinae</taxon>
        <taxon>Mytilus</taxon>
    </lineage>
</organism>
<evidence type="ECO:0000313" key="4">
    <source>
        <dbReference type="Proteomes" id="UP000596742"/>
    </source>
</evidence>
<dbReference type="AlphaFoldDB" id="A0A8B6ECD1"/>
<dbReference type="InterPro" id="IPR003609">
    <property type="entry name" value="Pan_app"/>
</dbReference>
<feature type="non-terminal residue" evidence="3">
    <location>
        <position position="116"/>
    </location>
</feature>
<feature type="domain" description="Apple" evidence="2">
    <location>
        <begin position="23"/>
        <end position="73"/>
    </location>
</feature>
<dbReference type="OrthoDB" id="10444717at2759"/>
<keyword evidence="4" id="KW-1185">Reference proteome</keyword>
<dbReference type="Gene3D" id="3.50.4.10">
    <property type="entry name" value="Hepatocyte Growth Factor"/>
    <property type="match status" value="1"/>
</dbReference>
<dbReference type="SUPFAM" id="SSF57414">
    <property type="entry name" value="Hairpin loop containing domain-like"/>
    <property type="match status" value="1"/>
</dbReference>
<evidence type="ECO:0000256" key="1">
    <source>
        <dbReference type="SAM" id="MobiDB-lite"/>
    </source>
</evidence>